<dbReference type="EMBL" id="FMDN01000002">
    <property type="protein sequence ID" value="SCG38686.1"/>
    <property type="molecule type" value="Genomic_DNA"/>
</dbReference>
<feature type="domain" description="DUF1731" evidence="3">
    <location>
        <begin position="334"/>
        <end position="379"/>
    </location>
</feature>
<dbReference type="SUPFAM" id="SSF51735">
    <property type="entry name" value="NAD(P)-binding Rossmann-fold domains"/>
    <property type="match status" value="1"/>
</dbReference>
<dbReference type="PANTHER" id="PTHR11092">
    <property type="entry name" value="SUGAR NUCLEOTIDE EPIMERASE RELATED"/>
    <property type="match status" value="1"/>
</dbReference>
<dbReference type="InterPro" id="IPR001509">
    <property type="entry name" value="Epimerase_deHydtase"/>
</dbReference>
<sequence length="383" mass="41048">MTAASATAPVLNESRLRSDLDATMEKVEAAQVIRSSATRLGPYLAGAVGTHLATSGEDRPDSPVCRVAISLNASKPRSVPEDMNMRILMAGASGFLGTRLVDRLTADGHQVVRLVRRAPRTPDERQWNPSAAQLDPAVVAEADAVVNLAGTGVGDKRWNDEYRALIRSSRVDTTTTLAITVAGLPAADRPTVLLNSSAVGWYGNTGDRAVEEDAPAGEGFLADVCRVWEAATRPAEDAGVRVVRLRTGLPLHRDGGLLKPQLLPFRLGIAGKLGSGRQWLPWISMRDWLDSVVLLLDRGDIAGPVNVVGPNPVTNAEFTRELARQLHRPAFMPIPALALKVVLGGFAQEALTSTRVLPGVLSRANFPWTHPHLRTALQAALTH</sequence>
<feature type="domain" description="NAD-dependent epimerase/dehydratase" evidence="2">
    <location>
        <begin position="87"/>
        <end position="300"/>
    </location>
</feature>
<evidence type="ECO:0000313" key="5">
    <source>
        <dbReference type="Proteomes" id="UP000199408"/>
    </source>
</evidence>
<dbReference type="Gene3D" id="3.40.50.720">
    <property type="entry name" value="NAD(P)-binding Rossmann-like Domain"/>
    <property type="match status" value="1"/>
</dbReference>
<organism evidence="4 5">
    <name type="scientific">Micromonospora halophytica</name>
    <dbReference type="NCBI Taxonomy" id="47864"/>
    <lineage>
        <taxon>Bacteria</taxon>
        <taxon>Bacillati</taxon>
        <taxon>Actinomycetota</taxon>
        <taxon>Actinomycetes</taxon>
        <taxon>Micromonosporales</taxon>
        <taxon>Micromonosporaceae</taxon>
        <taxon>Micromonospora</taxon>
    </lineage>
</organism>
<comment type="similarity">
    <text evidence="1">Belongs to the NAD(P)-dependent epimerase/dehydratase family. SDR39U1 subfamily.</text>
</comment>
<evidence type="ECO:0000259" key="3">
    <source>
        <dbReference type="Pfam" id="PF08338"/>
    </source>
</evidence>
<dbReference type="InterPro" id="IPR010099">
    <property type="entry name" value="SDR39U1"/>
</dbReference>
<dbReference type="InterPro" id="IPR036291">
    <property type="entry name" value="NAD(P)-bd_dom_sf"/>
</dbReference>
<evidence type="ECO:0000256" key="1">
    <source>
        <dbReference type="ARBA" id="ARBA00009353"/>
    </source>
</evidence>
<dbReference type="STRING" id="47864.GA0070560_102301"/>
<gene>
    <name evidence="4" type="ORF">GA0070560_102301</name>
</gene>
<protein>
    <recommendedName>
        <fullName evidence="6">TIGR01777 family protein</fullName>
    </recommendedName>
</protein>
<evidence type="ECO:0008006" key="6">
    <source>
        <dbReference type="Google" id="ProtNLM"/>
    </source>
</evidence>
<dbReference type="Pfam" id="PF08338">
    <property type="entry name" value="DUF1731"/>
    <property type="match status" value="1"/>
</dbReference>
<dbReference type="Pfam" id="PF01370">
    <property type="entry name" value="Epimerase"/>
    <property type="match status" value="1"/>
</dbReference>
<dbReference type="NCBIfam" id="TIGR01777">
    <property type="entry name" value="yfcH"/>
    <property type="match status" value="1"/>
</dbReference>
<dbReference type="Proteomes" id="UP000199408">
    <property type="component" value="Unassembled WGS sequence"/>
</dbReference>
<evidence type="ECO:0000259" key="2">
    <source>
        <dbReference type="Pfam" id="PF01370"/>
    </source>
</evidence>
<evidence type="ECO:0000313" key="4">
    <source>
        <dbReference type="EMBL" id="SCG38686.1"/>
    </source>
</evidence>
<accession>A0A1C5GY27</accession>
<dbReference type="InterPro" id="IPR013549">
    <property type="entry name" value="DUF1731"/>
</dbReference>
<keyword evidence="5" id="KW-1185">Reference proteome</keyword>
<dbReference type="AlphaFoldDB" id="A0A1C5GY27"/>
<name>A0A1C5GY27_9ACTN</name>
<proteinExistence type="inferred from homology"/>
<reference evidence="5" key="1">
    <citation type="submission" date="2016-06" db="EMBL/GenBank/DDBJ databases">
        <authorList>
            <person name="Varghese N."/>
        </authorList>
    </citation>
    <scope>NUCLEOTIDE SEQUENCE [LARGE SCALE GENOMIC DNA]</scope>
    <source>
        <strain evidence="5">DSM 43171</strain>
    </source>
</reference>
<dbReference type="PANTHER" id="PTHR11092:SF0">
    <property type="entry name" value="EPIMERASE FAMILY PROTEIN SDR39U1"/>
    <property type="match status" value="1"/>
</dbReference>